<dbReference type="PANTHER" id="PTHR33741:SF5">
    <property type="entry name" value="TRANSMEMBRANE PROTEIN DDB_G0269096-RELATED"/>
    <property type="match status" value="1"/>
</dbReference>
<organism evidence="3">
    <name type="scientific">Hemiselmis tepida</name>
    <dbReference type="NCBI Taxonomy" id="464990"/>
    <lineage>
        <taxon>Eukaryota</taxon>
        <taxon>Cryptophyceae</taxon>
        <taxon>Cryptomonadales</taxon>
        <taxon>Hemiselmidaceae</taxon>
        <taxon>Hemiselmis</taxon>
    </lineage>
</organism>
<feature type="domain" description="HPP transmembrane region" evidence="2">
    <location>
        <begin position="159"/>
        <end position="328"/>
    </location>
</feature>
<dbReference type="AlphaFoldDB" id="A0A7S0VVK0"/>
<feature type="transmembrane region" description="Helical" evidence="1">
    <location>
        <begin position="165"/>
        <end position="183"/>
    </location>
</feature>
<keyword evidence="1" id="KW-0472">Membrane</keyword>
<protein>
    <recommendedName>
        <fullName evidence="2">HPP transmembrane region domain-containing protein</fullName>
    </recommendedName>
</protein>
<accession>A0A7S0VVK0</accession>
<dbReference type="EMBL" id="HBFN01019370">
    <property type="protein sequence ID" value="CAD8797661.1"/>
    <property type="molecule type" value="Transcribed_RNA"/>
</dbReference>
<evidence type="ECO:0000259" key="2">
    <source>
        <dbReference type="Pfam" id="PF04982"/>
    </source>
</evidence>
<dbReference type="InterPro" id="IPR058581">
    <property type="entry name" value="TM_HPP"/>
</dbReference>
<keyword evidence="1" id="KW-1133">Transmembrane helix</keyword>
<feature type="transmembrane region" description="Helical" evidence="1">
    <location>
        <begin position="248"/>
        <end position="270"/>
    </location>
</feature>
<feature type="transmembrane region" description="Helical" evidence="1">
    <location>
        <begin position="224"/>
        <end position="241"/>
    </location>
</feature>
<gene>
    <name evidence="3" type="ORF">HTEP1355_LOCUS11302</name>
</gene>
<evidence type="ECO:0000313" key="3">
    <source>
        <dbReference type="EMBL" id="CAD8797661.1"/>
    </source>
</evidence>
<feature type="transmembrane region" description="Helical" evidence="1">
    <location>
        <begin position="195"/>
        <end position="212"/>
    </location>
</feature>
<feature type="transmembrane region" description="Helical" evidence="1">
    <location>
        <begin position="297"/>
        <end position="317"/>
    </location>
</feature>
<name>A0A7S0VVK0_9CRYP</name>
<dbReference type="PANTHER" id="PTHR33741">
    <property type="entry name" value="TRANSMEMBRANE PROTEIN DDB_G0269096-RELATED"/>
    <property type="match status" value="1"/>
</dbReference>
<reference evidence="3" key="1">
    <citation type="submission" date="2021-01" db="EMBL/GenBank/DDBJ databases">
        <authorList>
            <person name="Corre E."/>
            <person name="Pelletier E."/>
            <person name="Niang G."/>
            <person name="Scheremetjew M."/>
            <person name="Finn R."/>
            <person name="Kale V."/>
            <person name="Holt S."/>
            <person name="Cochrane G."/>
            <person name="Meng A."/>
            <person name="Brown T."/>
            <person name="Cohen L."/>
        </authorList>
    </citation>
    <scope>NUCLEOTIDE SEQUENCE</scope>
    <source>
        <strain evidence="3">CCMP443</strain>
    </source>
</reference>
<dbReference type="Pfam" id="PF04982">
    <property type="entry name" value="TM_HPP"/>
    <property type="match status" value="1"/>
</dbReference>
<dbReference type="InterPro" id="IPR007065">
    <property type="entry name" value="HPP"/>
</dbReference>
<keyword evidence="1" id="KW-0812">Transmembrane</keyword>
<sequence length="331" mass="36870">MPVGEAHRMAAASLFHSSVAIPIWDLIFPHPLTAVIVLYTPLEYGEPWVHDYLDPKRNPKLVTFLRELTQSMPLAIRWMHANDAWSANVTEFVQDPRIKARRTWRVLRILVRTGWVRICKSDNTPKTLPAKARAAVLSTLPFWENYLEKWKGQHLTPPPRGDLRHTMQTLICSFGAMLLLSGLHQYLEVDLRSDFILLLGSFAAVITLIHGAPNSPYSQPRMVMAGHLIGAVVGVSFDYLTNPKFGNVAILPLWIAVALAPSVATALMAFSGTTHPPAAACCLIYVVGDAKIKSLGWLYLLFPCLLSGAALVLCGLVQNNVFPNRKYPLFW</sequence>
<evidence type="ECO:0000256" key="1">
    <source>
        <dbReference type="SAM" id="Phobius"/>
    </source>
</evidence>
<proteinExistence type="predicted"/>